<name>A0A7C0U2D8_DESA2</name>
<dbReference type="Pfam" id="PF01905">
    <property type="entry name" value="DevR"/>
    <property type="match status" value="1"/>
</dbReference>
<reference evidence="3" key="1">
    <citation type="journal article" date="2020" name="mSystems">
        <title>Genome- and Community-Level Interaction Insights into Carbon Utilization and Element Cycling Functions of Hydrothermarchaeota in Hydrothermal Sediment.</title>
        <authorList>
            <person name="Zhou Z."/>
            <person name="Liu Y."/>
            <person name="Xu W."/>
            <person name="Pan J."/>
            <person name="Luo Z.H."/>
            <person name="Li M."/>
        </authorList>
    </citation>
    <scope>NUCLEOTIDE SEQUENCE [LARGE SCALE GENOMIC DNA]</scope>
    <source>
        <strain evidence="3">HyVt-233</strain>
    </source>
</reference>
<dbReference type="AlphaFoldDB" id="A0A7C0U2D8"/>
<dbReference type="EMBL" id="DRBS01000132">
    <property type="protein sequence ID" value="HDD43895.1"/>
    <property type="molecule type" value="Genomic_DNA"/>
</dbReference>
<accession>A0A7C0U2D8</accession>
<evidence type="ECO:0000256" key="1">
    <source>
        <dbReference type="ARBA" id="ARBA00023118"/>
    </source>
</evidence>
<comment type="caution">
    <text evidence="3">The sequence shown here is derived from an EMBL/GenBank/DDBJ whole genome shotgun (WGS) entry which is preliminary data.</text>
</comment>
<dbReference type="GO" id="GO:0051607">
    <property type="term" value="P:defense response to virus"/>
    <property type="evidence" value="ECO:0007669"/>
    <property type="project" value="UniProtKB-KW"/>
</dbReference>
<dbReference type="Proteomes" id="UP000886289">
    <property type="component" value="Unassembled WGS sequence"/>
</dbReference>
<comment type="function">
    <text evidence="2">CRISPR (clustered regularly interspaced short palindromic repeat) is an adaptive immune system that provides protection against mobile genetic elements (viruses, transposable elements and conjugative plasmids). CRISPR clusters contain spacers, sequences complementary to antecedent mobile elements, and target invading nucleic acids. CRISPR clusters are transcribed and processed into CRISPR RNA (crRNA).</text>
</comment>
<dbReference type="InterPro" id="IPR013414">
    <property type="entry name" value="Cas7/Cst2/DevR_sub_I-B/Tneap"/>
</dbReference>
<gene>
    <name evidence="3" type="primary">cas7i</name>
    <name evidence="3" type="ORF">ENG63_03415</name>
</gene>
<keyword evidence="1" id="KW-0051">Antiviral defense</keyword>
<dbReference type="NCBIfam" id="TIGR02585">
    <property type="entry name" value="cas_Cst2_DevR"/>
    <property type="match status" value="1"/>
</dbReference>
<dbReference type="InterPro" id="IPR010154">
    <property type="entry name" value="CRISPR-assoc_Cas7/Cst2/DevR"/>
</dbReference>
<proteinExistence type="predicted"/>
<organism evidence="3">
    <name type="scientific">Desulfofervidus auxilii</name>
    <dbReference type="NCBI Taxonomy" id="1621989"/>
    <lineage>
        <taxon>Bacteria</taxon>
        <taxon>Pseudomonadati</taxon>
        <taxon>Thermodesulfobacteriota</taxon>
        <taxon>Candidatus Desulfofervidia</taxon>
        <taxon>Candidatus Desulfofervidales</taxon>
        <taxon>Candidatus Desulfofervidaceae</taxon>
        <taxon>Candidatus Desulfofervidus</taxon>
    </lineage>
</organism>
<evidence type="ECO:0000313" key="3">
    <source>
        <dbReference type="EMBL" id="HDD43895.1"/>
    </source>
</evidence>
<evidence type="ECO:0000256" key="2">
    <source>
        <dbReference type="ARBA" id="ARBA00025626"/>
    </source>
</evidence>
<sequence length="295" mass="34080">MRKIVIGLLTRVSGNVNANEIEGDRIRIKKLVSIDGETYPFVSARAVKRGIREKLAEWGFEVDPFRVGEGEKLADSGDPIKYVDNDLFGYLYIKGNKQRPRMSPISMSPVIAVKHTPIEIDFGGRFPREIGETNPTPFEIEVADFIGLMKVVVTERCGIFTESEKTDQLKKWDEYVKENKVQKETRNEALYMLKDEERIKRVIAFLEILFNEGWAYPRRANYFAMAEHISIIVYCGEKLYPVWKNFDENYQFTQPSILIGKCEKLFGPYNLKIGSVSKEDIEKMATWLVIGQWKD</sequence>
<protein>
    <submittedName>
        <fullName evidence="3">Type I-B CRISPR-associated protein Cas7/Cst2/DevR</fullName>
    </submittedName>
</protein>